<feature type="compositionally biased region" description="Basic and acidic residues" evidence="1">
    <location>
        <begin position="1"/>
        <end position="14"/>
    </location>
</feature>
<evidence type="ECO:0000313" key="2">
    <source>
        <dbReference type="EMBL" id="QCB92344.1"/>
    </source>
</evidence>
<feature type="region of interest" description="Disordered" evidence="1">
    <location>
        <begin position="379"/>
        <end position="400"/>
    </location>
</feature>
<evidence type="ECO:0000256" key="1">
    <source>
        <dbReference type="SAM" id="MobiDB-lite"/>
    </source>
</evidence>
<accession>A0A4P7SI73</accession>
<feature type="compositionally biased region" description="Basic and acidic residues" evidence="1">
    <location>
        <begin position="48"/>
        <end position="61"/>
    </location>
</feature>
<proteinExistence type="predicted"/>
<dbReference type="EMBL" id="CP039291">
    <property type="protein sequence ID" value="QCB92344.1"/>
    <property type="molecule type" value="Genomic_DNA"/>
</dbReference>
<dbReference type="KEGG" id="celz:E5225_01000"/>
<dbReference type="AlphaFoldDB" id="A0A4P7SI73"/>
<dbReference type="Proteomes" id="UP000296469">
    <property type="component" value="Chromosome"/>
</dbReference>
<dbReference type="OrthoDB" id="9801824at2"/>
<organism evidence="2 3">
    <name type="scientific">Cellulomonas shaoxiangyii</name>
    <dbReference type="NCBI Taxonomy" id="2566013"/>
    <lineage>
        <taxon>Bacteria</taxon>
        <taxon>Bacillati</taxon>
        <taxon>Actinomycetota</taxon>
        <taxon>Actinomycetes</taxon>
        <taxon>Micrococcales</taxon>
        <taxon>Cellulomonadaceae</taxon>
        <taxon>Cellulomonas</taxon>
    </lineage>
</organism>
<feature type="compositionally biased region" description="Basic and acidic residues" evidence="1">
    <location>
        <begin position="390"/>
        <end position="400"/>
    </location>
</feature>
<evidence type="ECO:0000313" key="3">
    <source>
        <dbReference type="Proteomes" id="UP000296469"/>
    </source>
</evidence>
<dbReference type="Pfam" id="PF04250">
    <property type="entry name" value="DUF429"/>
    <property type="match status" value="1"/>
</dbReference>
<keyword evidence="3" id="KW-1185">Reference proteome</keyword>
<feature type="region of interest" description="Disordered" evidence="1">
    <location>
        <begin position="1"/>
        <end position="76"/>
    </location>
</feature>
<name>A0A4P7SI73_9CELL</name>
<protein>
    <submittedName>
        <fullName evidence="2">DUF429 domain-containing protein</fullName>
    </submittedName>
</protein>
<gene>
    <name evidence="2" type="ORF">E5225_01000</name>
</gene>
<dbReference type="InterPro" id="IPR007362">
    <property type="entry name" value="DUF429"/>
</dbReference>
<reference evidence="2 3" key="1">
    <citation type="submission" date="2019-04" db="EMBL/GenBank/DDBJ databases">
        <title>Isolation and identification of Cellulomonas shaoxiangyii sp. Nov. isolated from feces of the Tibetan antelopes (Pantholops hodgsonii) in the Qinghai-Tibet plateau of China.</title>
        <authorList>
            <person name="Tian Z."/>
        </authorList>
    </citation>
    <scope>NUCLEOTIDE SEQUENCE [LARGE SCALE GENOMIC DNA]</scope>
    <source>
        <strain evidence="2 3">Z28</strain>
    </source>
</reference>
<sequence>MTRSNTGHEVERRSRGQAPVTSRAPVTRSSTGDEVATLGSPRAAPLRPEGRPGGDVDGEGRRARRRTGAPGVGPAISAADRRARWRTGELGSGGLDAHGRPRHAPGTLARVTTYVGVDLAWGTRNRTGLAFADAAGRLTHSATVRTDGEIADALAVHAPGRVVAALDAPLVVPNATGSRVPEKLLQAEFGRYDAGAHPCNRSRPWMDPPRGWTLAQRFGWDVDPATAPDGDTSVAVEVYPHPAMVALFGLGRVLPYKVKPGRDLASLRDAWRRLVEHLERVCGPTLHLAEHPRWREIRAAVAGAERVSQLRAVEDEVDAILCVHLAWLWGTGDPRMRVLGDVHDGYVVVPGAPTVPPTPRGRANPPVVPVLDTGPARRARMSAHVTAPHHPPEEPRPRDH</sequence>